<dbReference type="Proteomes" id="UP000664807">
    <property type="component" value="Unassembled WGS sequence"/>
</dbReference>
<protein>
    <submittedName>
        <fullName evidence="1">Uncharacterized protein</fullName>
    </submittedName>
</protein>
<dbReference type="EMBL" id="JAFLNM010000002">
    <property type="protein sequence ID" value="MBO0341903.1"/>
    <property type="molecule type" value="Genomic_DNA"/>
</dbReference>
<reference evidence="1 2" key="1">
    <citation type="submission" date="2021-03" db="EMBL/GenBank/DDBJ databases">
        <title>Muricauda lutimaris sp. nov. and Muricauda ruestringensis sp. nov, two marine members of the Flavobacteriaceae isolated from deep sea sediments of Western Pacific.</title>
        <authorList>
            <person name="Zhao S."/>
            <person name="Liu R."/>
        </authorList>
    </citation>
    <scope>NUCLEOTIDE SEQUENCE [LARGE SCALE GENOMIC DNA]</scope>
    <source>
        <strain evidence="1 2">BC31-3-A3</strain>
    </source>
</reference>
<comment type="caution">
    <text evidence="1">The sequence shown here is derived from an EMBL/GenBank/DDBJ whole genome shotgun (WGS) entry which is preliminary data.</text>
</comment>
<evidence type="ECO:0000313" key="2">
    <source>
        <dbReference type="Proteomes" id="UP000664807"/>
    </source>
</evidence>
<name>A0ABS3FFR0_9FLAO</name>
<dbReference type="PROSITE" id="PS51257">
    <property type="entry name" value="PROKAR_LIPOPROTEIN"/>
    <property type="match status" value="1"/>
</dbReference>
<organism evidence="1 2">
    <name type="scientific">Flagellimonas profundi</name>
    <dbReference type="NCBI Taxonomy" id="2915620"/>
    <lineage>
        <taxon>Bacteria</taxon>
        <taxon>Pseudomonadati</taxon>
        <taxon>Bacteroidota</taxon>
        <taxon>Flavobacteriia</taxon>
        <taxon>Flavobacteriales</taxon>
        <taxon>Flavobacteriaceae</taxon>
        <taxon>Flagellimonas</taxon>
    </lineage>
</organism>
<keyword evidence="2" id="KW-1185">Reference proteome</keyword>
<dbReference type="RefSeq" id="WP_207028335.1">
    <property type="nucleotide sequence ID" value="NZ_JAFLNM010000002.1"/>
</dbReference>
<proteinExistence type="predicted"/>
<gene>
    <name evidence="1" type="ORF">J0654_09605</name>
</gene>
<sequence>MQFSKIKFSIDCNAFFPIGTFVLALLIVSCENEEEQNMPLEQNQSISLLFEKEAIEKAELKEKLSYKDYHLTKLMEEALRIIPDFDEKSVKKSNKIEGLGTFYFDDLLSKDLVAKGLRATNDSIQFSLKAFTDLEGESWYPYVQKIKEGRGTESLYLINSYDPEIEKEIVKGYKLNDTGQLELKYRDLSEEDIFGPDPIPEALGNDVYVIGISPEEQKYILPEDDNSGSYGGGGGSTSSSWVKLEYVKIKDKKESWLEKADVKFEVVAVTANSLHPGEYSTHCGFNAGLGCYWNGSFLVHCNNSEVGDKRLINRDMGILQTGAFAKIAVYVIFEYDSWPAPTHVYERTLNGETLKVGYRSYQSPYDELTANFHDQNPYNLINGRNLSRNNTDIEYNLK</sequence>
<evidence type="ECO:0000313" key="1">
    <source>
        <dbReference type="EMBL" id="MBO0341903.1"/>
    </source>
</evidence>
<accession>A0ABS3FFR0</accession>